<dbReference type="Proteomes" id="UP001221142">
    <property type="component" value="Unassembled WGS sequence"/>
</dbReference>
<name>A0AAD7FLI2_9AGAR</name>
<sequence length="347" mass="38261">MVARRHGHFIPPPSTPSSRRRSSDEVTQGRPSTRSRNCGTYHFRLDSCGLGIGAPPPTFMASLAPALAPPPVVGPLPTGFGLGPGREVTEPTMATSRLSCPLSPLPVGLSPCSSRRLNVVLIHRHLSPPAPPSPSTRRRPTSSTPARSPGPGRDGCRTQDSVCRRRRQRRDSFAQNHHHHSKTDRTTTRRPRYGRQGRLGCRTPRYVADTDSARRWCGGWSHFRLGRRLAGQLSDWSCVGVVCPPVLVNAHLAGLVSSTTYPSPPIGNHHPSRLRPPGITSSRYPRPHGNTQSLTIQPTLLSIFWRFRLGLATLVGWGRRLVRRTVVLFALEVVWGRKYRELYGGGK</sequence>
<evidence type="ECO:0000256" key="1">
    <source>
        <dbReference type="SAM" id="MobiDB-lite"/>
    </source>
</evidence>
<feature type="compositionally biased region" description="Low complexity" evidence="1">
    <location>
        <begin position="141"/>
        <end position="151"/>
    </location>
</feature>
<dbReference type="AlphaFoldDB" id="A0AAD7FLI2"/>
<dbReference type="EMBL" id="JARKIF010000009">
    <property type="protein sequence ID" value="KAJ7631149.1"/>
    <property type="molecule type" value="Genomic_DNA"/>
</dbReference>
<feature type="region of interest" description="Disordered" evidence="1">
    <location>
        <begin position="125"/>
        <end position="199"/>
    </location>
</feature>
<evidence type="ECO:0000313" key="3">
    <source>
        <dbReference type="Proteomes" id="UP001221142"/>
    </source>
</evidence>
<proteinExistence type="predicted"/>
<protein>
    <submittedName>
        <fullName evidence="2">Uncharacterized protein</fullName>
    </submittedName>
</protein>
<feature type="region of interest" description="Disordered" evidence="1">
    <location>
        <begin position="1"/>
        <end position="37"/>
    </location>
</feature>
<comment type="caution">
    <text evidence="2">The sequence shown here is derived from an EMBL/GenBank/DDBJ whole genome shotgun (WGS) entry which is preliminary data.</text>
</comment>
<reference evidence="2" key="1">
    <citation type="submission" date="2023-03" db="EMBL/GenBank/DDBJ databases">
        <title>Massive genome expansion in bonnet fungi (Mycena s.s.) driven by repeated elements and novel gene families across ecological guilds.</title>
        <authorList>
            <consortium name="Lawrence Berkeley National Laboratory"/>
            <person name="Harder C.B."/>
            <person name="Miyauchi S."/>
            <person name="Viragh M."/>
            <person name="Kuo A."/>
            <person name="Thoen E."/>
            <person name="Andreopoulos B."/>
            <person name="Lu D."/>
            <person name="Skrede I."/>
            <person name="Drula E."/>
            <person name="Henrissat B."/>
            <person name="Morin E."/>
            <person name="Kohler A."/>
            <person name="Barry K."/>
            <person name="LaButti K."/>
            <person name="Morin E."/>
            <person name="Salamov A."/>
            <person name="Lipzen A."/>
            <person name="Mereny Z."/>
            <person name="Hegedus B."/>
            <person name="Baldrian P."/>
            <person name="Stursova M."/>
            <person name="Weitz H."/>
            <person name="Taylor A."/>
            <person name="Grigoriev I.V."/>
            <person name="Nagy L.G."/>
            <person name="Martin F."/>
            <person name="Kauserud H."/>
        </authorList>
    </citation>
    <scope>NUCLEOTIDE SEQUENCE</scope>
    <source>
        <strain evidence="2">9284</strain>
    </source>
</reference>
<accession>A0AAD7FLI2</accession>
<feature type="compositionally biased region" description="Polar residues" evidence="1">
    <location>
        <begin position="25"/>
        <end position="37"/>
    </location>
</feature>
<keyword evidence="3" id="KW-1185">Reference proteome</keyword>
<evidence type="ECO:0000313" key="2">
    <source>
        <dbReference type="EMBL" id="KAJ7631149.1"/>
    </source>
</evidence>
<organism evidence="2 3">
    <name type="scientific">Roridomyces roridus</name>
    <dbReference type="NCBI Taxonomy" id="1738132"/>
    <lineage>
        <taxon>Eukaryota</taxon>
        <taxon>Fungi</taxon>
        <taxon>Dikarya</taxon>
        <taxon>Basidiomycota</taxon>
        <taxon>Agaricomycotina</taxon>
        <taxon>Agaricomycetes</taxon>
        <taxon>Agaricomycetidae</taxon>
        <taxon>Agaricales</taxon>
        <taxon>Marasmiineae</taxon>
        <taxon>Mycenaceae</taxon>
        <taxon>Roridomyces</taxon>
    </lineage>
</organism>
<gene>
    <name evidence="2" type="ORF">FB45DRAFT_1059017</name>
</gene>
<feature type="compositionally biased region" description="Basic residues" evidence="1">
    <location>
        <begin position="176"/>
        <end position="195"/>
    </location>
</feature>